<evidence type="ECO:0000259" key="1">
    <source>
        <dbReference type="Pfam" id="PF06985"/>
    </source>
</evidence>
<dbReference type="Proteomes" id="UP000646827">
    <property type="component" value="Unassembled WGS sequence"/>
</dbReference>
<dbReference type="Pfam" id="PF06985">
    <property type="entry name" value="HET"/>
    <property type="match status" value="1"/>
</dbReference>
<proteinExistence type="predicted"/>
<dbReference type="OrthoDB" id="5428863at2759"/>
<organism evidence="2 3">
    <name type="scientific">Circinella minor</name>
    <dbReference type="NCBI Taxonomy" id="1195481"/>
    <lineage>
        <taxon>Eukaryota</taxon>
        <taxon>Fungi</taxon>
        <taxon>Fungi incertae sedis</taxon>
        <taxon>Mucoromycota</taxon>
        <taxon>Mucoromycotina</taxon>
        <taxon>Mucoromycetes</taxon>
        <taxon>Mucorales</taxon>
        <taxon>Lichtheimiaceae</taxon>
        <taxon>Circinella</taxon>
    </lineage>
</organism>
<sequence length="559" mass="65541">MYITYNTTQWAKDPYDPIRVGQFAVPPGRITTALPKPKFMPSKLIRTFDMKVVPGSQVNEGYCALSYSWNQSGDIVLDPLTGKSKRKDQGKHKLIRKVHSEEFVRFETIIQQICHSFNIKYIWYDQLCINQNDFEEKHRELRHIHQIYSSAYYTIALVPEFSIKIKSTKERKRLSEQDNAADLYCNFLDALDEISTAQWSKRLWTLTEAIKSHQLVYVGRNIHVYSDQVVPGIKYISQMKQRFEHWNVNTVLFYAHKRISTNDHDRVFALANLFPDVMEKLSIDYNQSLEELMIRFYERLAKRDITILFFGTLNQCKDKGALFQNINDNNNDSNNKAIDGSKNTFQHLYNELPSWTGVAGEHRLFEWGETITSFKNYDVVGRIMRVTCTSITRDETSYEEELTVKYEDLPPLPSDGRNSDPELWITTQLPGQSCSKNVRLHPSYYDINEDDLLSISNELRKLSKFMPITKKKLRWSKVVEIACSIEFDLTEDIDDGSDDCIILSGIDFSSNYYSHFRKRYYPVIKKQNNYFKVIGTCRIFKPEYFFSDCILLERTFIIH</sequence>
<protein>
    <recommendedName>
        <fullName evidence="1">Heterokaryon incompatibility domain-containing protein</fullName>
    </recommendedName>
</protein>
<dbReference type="InterPro" id="IPR010730">
    <property type="entry name" value="HET"/>
</dbReference>
<comment type="caution">
    <text evidence="2">The sequence shown here is derived from an EMBL/GenBank/DDBJ whole genome shotgun (WGS) entry which is preliminary data.</text>
</comment>
<feature type="domain" description="Heterokaryon incompatibility" evidence="1">
    <location>
        <begin position="62"/>
        <end position="208"/>
    </location>
</feature>
<dbReference type="PANTHER" id="PTHR24148">
    <property type="entry name" value="ANKYRIN REPEAT DOMAIN-CONTAINING PROTEIN 39 HOMOLOG-RELATED"/>
    <property type="match status" value="1"/>
</dbReference>
<dbReference type="InterPro" id="IPR052895">
    <property type="entry name" value="HetReg/Transcr_Mod"/>
</dbReference>
<evidence type="ECO:0000313" key="3">
    <source>
        <dbReference type="Proteomes" id="UP000646827"/>
    </source>
</evidence>
<dbReference type="AlphaFoldDB" id="A0A8H7SAP9"/>
<keyword evidence="3" id="KW-1185">Reference proteome</keyword>
<dbReference type="PANTHER" id="PTHR24148:SF64">
    <property type="entry name" value="HETEROKARYON INCOMPATIBILITY DOMAIN-CONTAINING PROTEIN"/>
    <property type="match status" value="1"/>
</dbReference>
<accession>A0A8H7SAP9</accession>
<gene>
    <name evidence="2" type="ORF">INT45_004408</name>
</gene>
<dbReference type="EMBL" id="JAEPRB010000041">
    <property type="protein sequence ID" value="KAG2224563.1"/>
    <property type="molecule type" value="Genomic_DNA"/>
</dbReference>
<evidence type="ECO:0000313" key="2">
    <source>
        <dbReference type="EMBL" id="KAG2224563.1"/>
    </source>
</evidence>
<reference evidence="2 3" key="1">
    <citation type="submission" date="2020-12" db="EMBL/GenBank/DDBJ databases">
        <title>Metabolic potential, ecology and presence of endohyphal bacteria is reflected in genomic diversity of Mucoromycotina.</title>
        <authorList>
            <person name="Muszewska A."/>
            <person name="Okrasinska A."/>
            <person name="Steczkiewicz K."/>
            <person name="Drgas O."/>
            <person name="Orlowska M."/>
            <person name="Perlinska-Lenart U."/>
            <person name="Aleksandrzak-Piekarczyk T."/>
            <person name="Szatraj K."/>
            <person name="Zielenkiewicz U."/>
            <person name="Pilsyk S."/>
            <person name="Malc E."/>
            <person name="Mieczkowski P."/>
            <person name="Kruszewska J.S."/>
            <person name="Biernat P."/>
            <person name="Pawlowska J."/>
        </authorList>
    </citation>
    <scope>NUCLEOTIDE SEQUENCE [LARGE SCALE GENOMIC DNA]</scope>
    <source>
        <strain evidence="2 3">CBS 142.35</strain>
    </source>
</reference>
<name>A0A8H7SAP9_9FUNG</name>